<name>A0ABR7QR52_9FLAO</name>
<dbReference type="Gene3D" id="3.10.20.10">
    <property type="match status" value="1"/>
</dbReference>
<keyword evidence="2 3" id="KW-0501">Molybdenum cofactor biosynthesis</keyword>
<feature type="active site" description="Cysteine persulfide intermediate" evidence="3">
    <location>
        <position position="118"/>
    </location>
</feature>
<dbReference type="InterPro" id="IPR016193">
    <property type="entry name" value="Cytidine_deaminase-like"/>
</dbReference>
<gene>
    <name evidence="3 4" type="primary">fdhD</name>
    <name evidence="4" type="ORF">H4O18_15765</name>
</gene>
<comment type="similarity">
    <text evidence="3">Belongs to the FdhD family.</text>
</comment>
<organism evidence="4 5">
    <name type="scientific">Arenibacter arenosicollis</name>
    <dbReference type="NCBI Taxonomy" id="2762274"/>
    <lineage>
        <taxon>Bacteria</taxon>
        <taxon>Pseudomonadati</taxon>
        <taxon>Bacteroidota</taxon>
        <taxon>Flavobacteriia</taxon>
        <taxon>Flavobacteriales</taxon>
        <taxon>Flavobacteriaceae</taxon>
        <taxon>Arenibacter</taxon>
    </lineage>
</organism>
<dbReference type="Proteomes" id="UP000618952">
    <property type="component" value="Unassembled WGS sequence"/>
</dbReference>
<comment type="subcellular location">
    <subcellularLocation>
        <location evidence="3">Cytoplasm</location>
    </subcellularLocation>
</comment>
<dbReference type="PIRSF" id="PIRSF015626">
    <property type="entry name" value="FdhD"/>
    <property type="match status" value="1"/>
</dbReference>
<comment type="caution">
    <text evidence="3">Lacks conserved residue(s) required for the propagation of feature annotation.</text>
</comment>
<dbReference type="HAMAP" id="MF_00187">
    <property type="entry name" value="FdhD"/>
    <property type="match status" value="1"/>
</dbReference>
<dbReference type="PANTHER" id="PTHR30592:SF1">
    <property type="entry name" value="SULFUR CARRIER PROTEIN FDHD"/>
    <property type="match status" value="1"/>
</dbReference>
<dbReference type="NCBIfam" id="TIGR00129">
    <property type="entry name" value="fdhD_narQ"/>
    <property type="match status" value="1"/>
</dbReference>
<dbReference type="NCBIfam" id="NF001943">
    <property type="entry name" value="PRK00724.1-2"/>
    <property type="match status" value="1"/>
</dbReference>
<dbReference type="PANTHER" id="PTHR30592">
    <property type="entry name" value="FORMATE DEHYDROGENASE"/>
    <property type="match status" value="1"/>
</dbReference>
<dbReference type="Gene3D" id="3.40.140.10">
    <property type="entry name" value="Cytidine Deaminase, domain 2"/>
    <property type="match status" value="1"/>
</dbReference>
<dbReference type="InterPro" id="IPR003786">
    <property type="entry name" value="FdhD"/>
</dbReference>
<dbReference type="EMBL" id="JACLHY010000018">
    <property type="protein sequence ID" value="MBC8769455.1"/>
    <property type="molecule type" value="Genomic_DNA"/>
</dbReference>
<sequence length="277" mass="30430">MIQEKVKSIVSKKIIKILGDDLVEHTDAIAVEEPLEISISVLNADSPITNKSISITMRTPGHDRDLALGFLFTEGIIIASHQISRVILDENSINVQLNNSEEIDLSKLERHFYTSSSCGVCGKASIEALKTVCRLPSSPSDFLIEKNLIKSFPGILQQQQNIFNNTGGIHAAALFNTQGQLINVREDVGRHNALDKLIGHSLQQEQLPLNRHLLFLSGRASFELIQKAAMAGIHFIMAVGAPSSLAVELALDHDITLIGFLSETRYNIYTGANRIKI</sequence>
<evidence type="ECO:0000256" key="3">
    <source>
        <dbReference type="HAMAP-Rule" id="MF_00187"/>
    </source>
</evidence>
<evidence type="ECO:0000313" key="5">
    <source>
        <dbReference type="Proteomes" id="UP000618952"/>
    </source>
</evidence>
<dbReference type="Pfam" id="PF02634">
    <property type="entry name" value="FdhD-NarQ"/>
    <property type="match status" value="1"/>
</dbReference>
<protein>
    <recommendedName>
        <fullName evidence="3">Sulfur carrier protein FdhD</fullName>
    </recommendedName>
</protein>
<keyword evidence="1 3" id="KW-0963">Cytoplasm</keyword>
<evidence type="ECO:0000256" key="2">
    <source>
        <dbReference type="ARBA" id="ARBA00023150"/>
    </source>
</evidence>
<proteinExistence type="inferred from homology"/>
<dbReference type="RefSeq" id="WP_187586295.1">
    <property type="nucleotide sequence ID" value="NZ_JACLHY010000018.1"/>
</dbReference>
<accession>A0ABR7QR52</accession>
<evidence type="ECO:0000313" key="4">
    <source>
        <dbReference type="EMBL" id="MBC8769455.1"/>
    </source>
</evidence>
<comment type="caution">
    <text evidence="4">The sequence shown here is derived from an EMBL/GenBank/DDBJ whole genome shotgun (WGS) entry which is preliminary data.</text>
</comment>
<dbReference type="SUPFAM" id="SSF53927">
    <property type="entry name" value="Cytidine deaminase-like"/>
    <property type="match status" value="1"/>
</dbReference>
<reference evidence="4 5" key="1">
    <citation type="submission" date="2020-08" db="EMBL/GenBank/DDBJ databases">
        <title>Arenibacter gaetbuli sp. nov., isolated from a sand dune.</title>
        <authorList>
            <person name="Park S."/>
            <person name="Yoon J.-H."/>
        </authorList>
    </citation>
    <scope>NUCLEOTIDE SEQUENCE [LARGE SCALE GENOMIC DNA]</scope>
    <source>
        <strain evidence="4 5">BSSL-BM3</strain>
    </source>
</reference>
<comment type="function">
    <text evidence="3">Required for formate dehydrogenase (FDH) activity. Acts as a sulfur carrier protein that transfers sulfur from IscS to the molybdenum cofactor prior to its insertion into FDH.</text>
</comment>
<keyword evidence="5" id="KW-1185">Reference proteome</keyword>
<evidence type="ECO:0000256" key="1">
    <source>
        <dbReference type="ARBA" id="ARBA00022490"/>
    </source>
</evidence>